<dbReference type="InterPro" id="IPR036249">
    <property type="entry name" value="Thioredoxin-like_sf"/>
</dbReference>
<evidence type="ECO:0000259" key="1">
    <source>
        <dbReference type="PROSITE" id="PS51352"/>
    </source>
</evidence>
<feature type="domain" description="Thioredoxin" evidence="1">
    <location>
        <begin position="73"/>
        <end position="223"/>
    </location>
</feature>
<dbReference type="EMBL" id="REFV01000004">
    <property type="protein sequence ID" value="RMB61054.1"/>
    <property type="molecule type" value="Genomic_DNA"/>
</dbReference>
<evidence type="ECO:0000313" key="3">
    <source>
        <dbReference type="Proteomes" id="UP000281985"/>
    </source>
</evidence>
<reference evidence="2 3" key="1">
    <citation type="submission" date="2018-10" db="EMBL/GenBank/DDBJ databases">
        <title>Dokdonia luteus sp. nov., isolated from sea water.</title>
        <authorList>
            <person name="Zhou L.Y."/>
            <person name="Du Z.J."/>
        </authorList>
    </citation>
    <scope>NUCLEOTIDE SEQUENCE [LARGE SCALE GENOMIC DNA]</scope>
    <source>
        <strain evidence="2 3">SH27</strain>
    </source>
</reference>
<dbReference type="PROSITE" id="PS51352">
    <property type="entry name" value="THIOREDOXIN_2"/>
    <property type="match status" value="1"/>
</dbReference>
<name>A0A3M0G818_9FLAO</name>
<accession>A0A3M0G818</accession>
<dbReference type="Gene3D" id="3.40.30.10">
    <property type="entry name" value="Glutaredoxin"/>
    <property type="match status" value="1"/>
</dbReference>
<protein>
    <recommendedName>
        <fullName evidence="1">Thioredoxin domain-containing protein</fullName>
    </recommendedName>
</protein>
<gene>
    <name evidence="2" type="ORF">EAX61_06140</name>
</gene>
<organism evidence="2 3">
    <name type="scientific">Dokdonia sinensis</name>
    <dbReference type="NCBI Taxonomy" id="2479847"/>
    <lineage>
        <taxon>Bacteria</taxon>
        <taxon>Pseudomonadati</taxon>
        <taxon>Bacteroidota</taxon>
        <taxon>Flavobacteriia</taxon>
        <taxon>Flavobacteriales</taxon>
        <taxon>Flavobacteriaceae</taxon>
        <taxon>Dokdonia</taxon>
    </lineage>
</organism>
<proteinExistence type="predicted"/>
<dbReference type="InterPro" id="IPR000866">
    <property type="entry name" value="AhpC/TSA"/>
</dbReference>
<dbReference type="InterPro" id="IPR013766">
    <property type="entry name" value="Thioredoxin_domain"/>
</dbReference>
<dbReference type="AlphaFoldDB" id="A0A3M0G818"/>
<evidence type="ECO:0000313" key="2">
    <source>
        <dbReference type="EMBL" id="RMB61054.1"/>
    </source>
</evidence>
<dbReference type="GO" id="GO:0016491">
    <property type="term" value="F:oxidoreductase activity"/>
    <property type="evidence" value="ECO:0007669"/>
    <property type="project" value="InterPro"/>
</dbReference>
<dbReference type="Proteomes" id="UP000281985">
    <property type="component" value="Unassembled WGS sequence"/>
</dbReference>
<dbReference type="GO" id="GO:0016209">
    <property type="term" value="F:antioxidant activity"/>
    <property type="evidence" value="ECO:0007669"/>
    <property type="project" value="InterPro"/>
</dbReference>
<dbReference type="SUPFAM" id="SSF52833">
    <property type="entry name" value="Thioredoxin-like"/>
    <property type="match status" value="1"/>
</dbReference>
<keyword evidence="3" id="KW-1185">Reference proteome</keyword>
<sequence length="241" mass="27701">MFVRSINDNCMGKQLLLALLFIATLVSGQSNQIFFSESLDAHLPKYIQDAEVAIRNKQQDRIKVLFQELVDDALIGTYMNDFSAKNLNKNEKSFSDFEKPVVLLTYSAWCIPSKGELPALNDLAKQYKKEIDIVVLFWDDHKTVRKATRDYHRNINVLYVDEKDNSGTHIIKNLKHSLGLPLVFTLNSKKEIINIQRRIANKMSVSDAQSYEENHALIRENITQLLFHQSKIDETIPVASF</sequence>
<comment type="caution">
    <text evidence="2">The sequence shown here is derived from an EMBL/GenBank/DDBJ whole genome shotgun (WGS) entry which is preliminary data.</text>
</comment>
<dbReference type="Pfam" id="PF00578">
    <property type="entry name" value="AhpC-TSA"/>
    <property type="match status" value="1"/>
</dbReference>